<accession>A0A7Z0A7J3</accession>
<evidence type="ECO:0000313" key="4">
    <source>
        <dbReference type="Proteomes" id="UP000539111"/>
    </source>
</evidence>
<dbReference type="Gene3D" id="2.60.40.420">
    <property type="entry name" value="Cupredoxins - blue copper proteins"/>
    <property type="match status" value="1"/>
</dbReference>
<reference evidence="3 4" key="1">
    <citation type="submission" date="2020-07" db="EMBL/GenBank/DDBJ databases">
        <title>Sequencing the genomes of 1000 actinobacteria strains.</title>
        <authorList>
            <person name="Klenk H.-P."/>
        </authorList>
    </citation>
    <scope>NUCLEOTIDE SEQUENCE [LARGE SCALE GENOMIC DNA]</scope>
    <source>
        <strain evidence="3 4">DSM 26341</strain>
    </source>
</reference>
<name>A0A7Z0A7J3_9MICO</name>
<feature type="domain" description="EfeO-type cupredoxin-like" evidence="2">
    <location>
        <begin position="35"/>
        <end position="118"/>
    </location>
</feature>
<dbReference type="PANTHER" id="PTHR36507:SF1">
    <property type="entry name" value="BLL1555 PROTEIN"/>
    <property type="match status" value="1"/>
</dbReference>
<dbReference type="InterPro" id="IPR028096">
    <property type="entry name" value="EfeO_Cupredoxin"/>
</dbReference>
<sequence length="122" mass="12877">MRFSKPIAAAMLVVGLSGIAGCSEKPLTTDQGGDPSTASATVVVKNMKFTPKKVSIKAGQSVTWKFDDGDIRHDVTADDKSFASKAAVSGHYTHKFAKAGTYRYNCSIHPSMRGAVVVKPSG</sequence>
<dbReference type="PANTHER" id="PTHR36507">
    <property type="entry name" value="BLL1555 PROTEIN"/>
    <property type="match status" value="1"/>
</dbReference>
<evidence type="ECO:0000259" key="2">
    <source>
        <dbReference type="Pfam" id="PF13473"/>
    </source>
</evidence>
<evidence type="ECO:0000313" key="3">
    <source>
        <dbReference type="EMBL" id="NYI65887.1"/>
    </source>
</evidence>
<feature type="signal peptide" evidence="1">
    <location>
        <begin position="1"/>
        <end position="22"/>
    </location>
</feature>
<dbReference type="RefSeq" id="WP_179424894.1">
    <property type="nucleotide sequence ID" value="NZ_JACBZP010000001.1"/>
</dbReference>
<keyword evidence="1" id="KW-0732">Signal</keyword>
<dbReference type="InterPro" id="IPR008972">
    <property type="entry name" value="Cupredoxin"/>
</dbReference>
<evidence type="ECO:0000256" key="1">
    <source>
        <dbReference type="SAM" id="SignalP"/>
    </source>
</evidence>
<organism evidence="3 4">
    <name type="scientific">Spelaeicoccus albus</name>
    <dbReference type="NCBI Taxonomy" id="1280376"/>
    <lineage>
        <taxon>Bacteria</taxon>
        <taxon>Bacillati</taxon>
        <taxon>Actinomycetota</taxon>
        <taxon>Actinomycetes</taxon>
        <taxon>Micrococcales</taxon>
        <taxon>Brevibacteriaceae</taxon>
        <taxon>Spelaeicoccus</taxon>
    </lineage>
</organism>
<protein>
    <submittedName>
        <fullName evidence="3">Plastocyanin</fullName>
    </submittedName>
</protein>
<dbReference type="EMBL" id="JACBZP010000001">
    <property type="protein sequence ID" value="NYI65887.1"/>
    <property type="molecule type" value="Genomic_DNA"/>
</dbReference>
<dbReference type="Pfam" id="PF13473">
    <property type="entry name" value="Cupredoxin_1"/>
    <property type="match status" value="1"/>
</dbReference>
<dbReference type="PROSITE" id="PS51257">
    <property type="entry name" value="PROKAR_LIPOPROTEIN"/>
    <property type="match status" value="1"/>
</dbReference>
<dbReference type="AlphaFoldDB" id="A0A7Z0A7J3"/>
<feature type="chain" id="PRO_5031508726" evidence="1">
    <location>
        <begin position="23"/>
        <end position="122"/>
    </location>
</feature>
<proteinExistence type="predicted"/>
<keyword evidence="4" id="KW-1185">Reference proteome</keyword>
<gene>
    <name evidence="3" type="ORF">BJY26_000193</name>
</gene>
<dbReference type="Proteomes" id="UP000539111">
    <property type="component" value="Unassembled WGS sequence"/>
</dbReference>
<dbReference type="InterPro" id="IPR052721">
    <property type="entry name" value="ET_Amicyanin"/>
</dbReference>
<comment type="caution">
    <text evidence="3">The sequence shown here is derived from an EMBL/GenBank/DDBJ whole genome shotgun (WGS) entry which is preliminary data.</text>
</comment>
<dbReference type="SUPFAM" id="SSF49503">
    <property type="entry name" value="Cupredoxins"/>
    <property type="match status" value="1"/>
</dbReference>